<keyword evidence="2" id="KW-1185">Reference proteome</keyword>
<accession>A0A7G2CJN1</accession>
<name>A0A7G2CJN1_9TRYP</name>
<sequence>MSDATVSLLYSLRDEYIEQIETFLSTPLAECHFTSQLIQELSLYEEERKRQAALVQDFCQSVVEPFDFESLVHPCPNRVE</sequence>
<dbReference type="Proteomes" id="UP000515908">
    <property type="component" value="Chromosome 13"/>
</dbReference>
<dbReference type="AlphaFoldDB" id="A0A7G2CJN1"/>
<evidence type="ECO:0000313" key="2">
    <source>
        <dbReference type="Proteomes" id="UP000515908"/>
    </source>
</evidence>
<gene>
    <name evidence="1" type="ORF">ADEAN_000664700</name>
</gene>
<proteinExistence type="predicted"/>
<reference evidence="1 2" key="1">
    <citation type="submission" date="2020-08" db="EMBL/GenBank/DDBJ databases">
        <authorList>
            <person name="Newling K."/>
            <person name="Davey J."/>
            <person name="Forrester S."/>
        </authorList>
    </citation>
    <scope>NUCLEOTIDE SEQUENCE [LARGE SCALE GENOMIC DNA]</scope>
    <source>
        <strain evidence="2">Crithidia deanei Carvalho (ATCC PRA-265)</strain>
    </source>
</reference>
<dbReference type="VEuPathDB" id="TriTrypDB:ADEAN_000664700"/>
<organism evidence="1 2">
    <name type="scientific">Angomonas deanei</name>
    <dbReference type="NCBI Taxonomy" id="59799"/>
    <lineage>
        <taxon>Eukaryota</taxon>
        <taxon>Discoba</taxon>
        <taxon>Euglenozoa</taxon>
        <taxon>Kinetoplastea</taxon>
        <taxon>Metakinetoplastina</taxon>
        <taxon>Trypanosomatida</taxon>
        <taxon>Trypanosomatidae</taxon>
        <taxon>Strigomonadinae</taxon>
        <taxon>Angomonas</taxon>
    </lineage>
</organism>
<evidence type="ECO:0000313" key="1">
    <source>
        <dbReference type="EMBL" id="CAD2219154.1"/>
    </source>
</evidence>
<dbReference type="EMBL" id="LR877157">
    <property type="protein sequence ID" value="CAD2219154.1"/>
    <property type="molecule type" value="Genomic_DNA"/>
</dbReference>
<protein>
    <submittedName>
        <fullName evidence="1">Uncharacterized protein</fullName>
    </submittedName>
</protein>